<evidence type="ECO:0000259" key="1">
    <source>
        <dbReference type="PROSITE" id="PS50112"/>
    </source>
</evidence>
<dbReference type="EMBL" id="CP000142">
    <property type="protein sequence ID" value="ABA88189.1"/>
    <property type="molecule type" value="Genomic_DNA"/>
</dbReference>
<dbReference type="GO" id="GO:0003824">
    <property type="term" value="F:catalytic activity"/>
    <property type="evidence" value="ECO:0007669"/>
    <property type="project" value="UniProtKB-ARBA"/>
</dbReference>
<dbReference type="SUPFAM" id="SSF55073">
    <property type="entry name" value="Nucleotide cyclase"/>
    <property type="match status" value="1"/>
</dbReference>
<dbReference type="KEGG" id="pca:Pcar_0936"/>
<dbReference type="NCBIfam" id="TIGR00254">
    <property type="entry name" value="GGDEF"/>
    <property type="match status" value="1"/>
</dbReference>
<dbReference type="InterPro" id="IPR000014">
    <property type="entry name" value="PAS"/>
</dbReference>
<dbReference type="PROSITE" id="PS50887">
    <property type="entry name" value="GGDEF"/>
    <property type="match status" value="1"/>
</dbReference>
<dbReference type="SMART" id="SM00267">
    <property type="entry name" value="GGDEF"/>
    <property type="match status" value="1"/>
</dbReference>
<dbReference type="NCBIfam" id="TIGR00229">
    <property type="entry name" value="sensory_box"/>
    <property type="match status" value="1"/>
</dbReference>
<feature type="domain" description="GGDEF" evidence="3">
    <location>
        <begin position="170"/>
        <end position="301"/>
    </location>
</feature>
<dbReference type="OrthoDB" id="9812034at2"/>
<dbReference type="SMART" id="SM00091">
    <property type="entry name" value="PAS"/>
    <property type="match status" value="1"/>
</dbReference>
<dbReference type="Pfam" id="PF00990">
    <property type="entry name" value="GGDEF"/>
    <property type="match status" value="1"/>
</dbReference>
<dbReference type="CDD" id="cd00130">
    <property type="entry name" value="PAS"/>
    <property type="match status" value="1"/>
</dbReference>
<dbReference type="RefSeq" id="WP_011340657.1">
    <property type="nucleotide sequence ID" value="NC_007498.2"/>
</dbReference>
<evidence type="ECO:0000313" key="4">
    <source>
        <dbReference type="EMBL" id="ABA88189.1"/>
    </source>
</evidence>
<dbReference type="Pfam" id="PF08448">
    <property type="entry name" value="PAS_4"/>
    <property type="match status" value="1"/>
</dbReference>
<dbReference type="PANTHER" id="PTHR46663:SF4">
    <property type="entry name" value="DIGUANYLATE CYCLASE DGCT-RELATED"/>
    <property type="match status" value="1"/>
</dbReference>
<reference evidence="4 5" key="2">
    <citation type="journal article" date="2012" name="BMC Genomics">
        <title>The genome of Pelobacter carbinolicus reveals surprising metabolic capabilities and physiological features.</title>
        <authorList>
            <person name="Aklujkar M."/>
            <person name="Haveman S.A."/>
            <person name="Didonato R.Jr."/>
            <person name="Chertkov O."/>
            <person name="Han C.S."/>
            <person name="Land M.L."/>
            <person name="Brown P."/>
            <person name="Lovley D.R."/>
        </authorList>
    </citation>
    <scope>NUCLEOTIDE SEQUENCE [LARGE SCALE GENOMIC DNA]</scope>
    <source>
        <strain evidence="5">DSM 2380 / NBRC 103641 / GraBd1</strain>
    </source>
</reference>
<dbReference type="CDD" id="cd01949">
    <property type="entry name" value="GGDEF"/>
    <property type="match status" value="1"/>
</dbReference>
<dbReference type="Gene3D" id="3.30.450.20">
    <property type="entry name" value="PAS domain"/>
    <property type="match status" value="1"/>
</dbReference>
<keyword evidence="5" id="KW-1185">Reference proteome</keyword>
<reference evidence="5" key="1">
    <citation type="submission" date="2005-10" db="EMBL/GenBank/DDBJ databases">
        <title>Complete sequence of Pelobacter carbinolicus DSM 2380.</title>
        <authorList>
            <person name="Copeland A."/>
            <person name="Lucas S."/>
            <person name="Lapidus A."/>
            <person name="Barry K."/>
            <person name="Detter J.C."/>
            <person name="Glavina T."/>
            <person name="Hammon N."/>
            <person name="Israni S."/>
            <person name="Pitluck S."/>
            <person name="Chertkov O."/>
            <person name="Schmutz J."/>
            <person name="Larimer F."/>
            <person name="Land M."/>
            <person name="Kyrpides N."/>
            <person name="Ivanova N."/>
            <person name="Richardson P."/>
        </authorList>
    </citation>
    <scope>NUCLEOTIDE SEQUENCE [LARGE SCALE GENOMIC DNA]</scope>
    <source>
        <strain evidence="5">DSM 2380 / NBRC 103641 / GraBd1</strain>
    </source>
</reference>
<evidence type="ECO:0000313" key="5">
    <source>
        <dbReference type="Proteomes" id="UP000002534"/>
    </source>
</evidence>
<gene>
    <name evidence="4" type="ordered locus">Pcar_0936</name>
</gene>
<organism evidence="4 5">
    <name type="scientific">Syntrophotalea carbinolica (strain DSM 2380 / NBRC 103641 / GraBd1)</name>
    <name type="common">Pelobacter carbinolicus</name>
    <dbReference type="NCBI Taxonomy" id="338963"/>
    <lineage>
        <taxon>Bacteria</taxon>
        <taxon>Pseudomonadati</taxon>
        <taxon>Thermodesulfobacteriota</taxon>
        <taxon>Desulfuromonadia</taxon>
        <taxon>Desulfuromonadales</taxon>
        <taxon>Syntrophotaleaceae</taxon>
        <taxon>Syntrophotalea</taxon>
    </lineage>
</organism>
<dbReference type="AlphaFoldDB" id="Q3A618"/>
<dbReference type="STRING" id="338963.Pcar_0936"/>
<dbReference type="SUPFAM" id="SSF55785">
    <property type="entry name" value="PYP-like sensor domain (PAS domain)"/>
    <property type="match status" value="1"/>
</dbReference>
<dbReference type="InterPro" id="IPR000700">
    <property type="entry name" value="PAS-assoc_C"/>
</dbReference>
<name>Q3A618_SYNC1</name>
<dbReference type="HOGENOM" id="CLU_000445_11_4_7"/>
<sequence length="301" mass="34063">MDLFLSDYAEIFENLFEGLYVVDRNRVIRRWNRAAEQLTGFTAEEMIGRRCEDNLLNHVDGHGRQLCISNCPLVEAMNEGQALENEVFLHHKDGHRMPVRVRINPLRDRCGEVVGATELFVDMSEMSGIMQQVEDLKRQTLTDRLTGLPNRACLEGELQRSLDEYKRYGWPVGLFFMDIDHFKAVNDTYGHERGDDILRLVATTLAHNCRASDIVGRWGGEEFVGLVRNATTASLLQVAERSRMLVEQSFIMVDGRPLNVTLSVGAALVREGESAAGLVRRADHLMFESKHKGRNCVSADV</sequence>
<feature type="domain" description="PAC" evidence="2">
    <location>
        <begin position="83"/>
        <end position="135"/>
    </location>
</feature>
<dbReference type="InterPro" id="IPR043128">
    <property type="entry name" value="Rev_trsase/Diguanyl_cyclase"/>
</dbReference>
<protein>
    <submittedName>
        <fullName evidence="4">Sensor diguanylate cyclase, PAS domain-containing</fullName>
    </submittedName>
</protein>
<proteinExistence type="predicted"/>
<dbReference type="Proteomes" id="UP000002534">
    <property type="component" value="Chromosome"/>
</dbReference>
<dbReference type="PROSITE" id="PS50112">
    <property type="entry name" value="PAS"/>
    <property type="match status" value="1"/>
</dbReference>
<dbReference type="InterPro" id="IPR029787">
    <property type="entry name" value="Nucleotide_cyclase"/>
</dbReference>
<evidence type="ECO:0000259" key="3">
    <source>
        <dbReference type="PROSITE" id="PS50887"/>
    </source>
</evidence>
<dbReference type="PROSITE" id="PS50113">
    <property type="entry name" value="PAC"/>
    <property type="match status" value="1"/>
</dbReference>
<dbReference type="eggNOG" id="COG3706">
    <property type="taxonomic scope" value="Bacteria"/>
</dbReference>
<feature type="domain" description="PAS" evidence="1">
    <location>
        <begin position="4"/>
        <end position="49"/>
    </location>
</feature>
<dbReference type="InterPro" id="IPR013656">
    <property type="entry name" value="PAS_4"/>
</dbReference>
<dbReference type="InterPro" id="IPR052163">
    <property type="entry name" value="DGC-Regulatory_Protein"/>
</dbReference>
<evidence type="ECO:0000259" key="2">
    <source>
        <dbReference type="PROSITE" id="PS50113"/>
    </source>
</evidence>
<accession>Q3A618</accession>
<dbReference type="Gene3D" id="3.30.70.270">
    <property type="match status" value="1"/>
</dbReference>
<dbReference type="InterPro" id="IPR035965">
    <property type="entry name" value="PAS-like_dom_sf"/>
</dbReference>
<dbReference type="InterPro" id="IPR000160">
    <property type="entry name" value="GGDEF_dom"/>
</dbReference>
<dbReference type="FunFam" id="3.30.70.270:FF:000001">
    <property type="entry name" value="Diguanylate cyclase domain protein"/>
    <property type="match status" value="1"/>
</dbReference>
<dbReference type="PANTHER" id="PTHR46663">
    <property type="entry name" value="DIGUANYLATE CYCLASE DGCT-RELATED"/>
    <property type="match status" value="1"/>
</dbReference>